<protein>
    <submittedName>
        <fullName evidence="1">Putative DNA mismatch repair protein MutS, core protein</fullName>
    </submittedName>
</protein>
<dbReference type="EMBL" id="JH994041">
    <property type="protein sequence ID" value="ELQ74421.1"/>
    <property type="molecule type" value="Genomic_DNA"/>
</dbReference>
<dbReference type="OrthoDB" id="295033at2759"/>
<dbReference type="Proteomes" id="UP000011185">
    <property type="component" value="Unassembled WGS sequence"/>
</dbReference>
<dbReference type="InParanoid" id="L7JTP0"/>
<dbReference type="VEuPathDB" id="MicrosporidiaDB:THOM_2655"/>
<name>L7JTP0_TRAHO</name>
<dbReference type="InterPro" id="IPR036187">
    <property type="entry name" value="DNA_mismatch_repair_MutS_sf"/>
</dbReference>
<dbReference type="Gene3D" id="1.10.1420.10">
    <property type="match status" value="1"/>
</dbReference>
<sequence>MRLNSNSDENVEIEIRNLIQNTEPSENNIDTSADIVSNMVPSEDSLSAKTDKTCIKLYLKNDTYRCTDVSVTKSHGKTFPKALGEQLIRELLSAYTVEEYIEKDGATVLNRRGSPGNWESFSDIMLGDMPVSKFGCIALNKNNVNFWFYDGIANVISKAMYLDDDIFSMTYTIISKENIREVIYTSKELERPLITMGIKATRVGGKDLNLVKYLNLTDVREKNYNNVNLNLDNNLYEELNLDEVAKLYNFKTTQGKRYFYTNIRAPSRDVNEILRRQKILFFFRRNNIGREFPDLLRIVKKVEREKISVNEIIVLCQILEKKDCLLNDVLNTAKKCAECDIDIVNEDIIVPLQTLDFTFATKEIREKIDFSLERVRCFNRYNERTEIKERRDMQK</sequence>
<organism evidence="1 2">
    <name type="scientific">Trachipleistophora hominis</name>
    <name type="common">Microsporidian parasite</name>
    <dbReference type="NCBI Taxonomy" id="72359"/>
    <lineage>
        <taxon>Eukaryota</taxon>
        <taxon>Fungi</taxon>
        <taxon>Fungi incertae sedis</taxon>
        <taxon>Microsporidia</taxon>
        <taxon>Pleistophoridae</taxon>
        <taxon>Trachipleistophora</taxon>
    </lineage>
</organism>
<dbReference type="AlphaFoldDB" id="L7JTP0"/>
<dbReference type="SUPFAM" id="SSF48334">
    <property type="entry name" value="DNA repair protein MutS, domain III"/>
    <property type="match status" value="1"/>
</dbReference>
<dbReference type="HOGENOM" id="CLU_698654_0_0_1"/>
<evidence type="ECO:0000313" key="1">
    <source>
        <dbReference type="EMBL" id="ELQ74421.1"/>
    </source>
</evidence>
<accession>L7JTP0</accession>
<proteinExistence type="predicted"/>
<reference evidence="1 2" key="1">
    <citation type="journal article" date="2012" name="PLoS Pathog.">
        <title>The genome of the obligate intracellular parasite Trachipleistophora hominis: new insights into microsporidian genome dynamics and reductive evolution.</title>
        <authorList>
            <person name="Heinz E."/>
            <person name="Williams T.A."/>
            <person name="Nakjang S."/>
            <person name="Noel C.J."/>
            <person name="Swan D.C."/>
            <person name="Goldberg A.V."/>
            <person name="Harris S.R."/>
            <person name="Weinmaier T."/>
            <person name="Markert S."/>
            <person name="Becher D."/>
            <person name="Bernhardt J."/>
            <person name="Dagan T."/>
            <person name="Hacker C."/>
            <person name="Lucocq J.M."/>
            <person name="Schweder T."/>
            <person name="Rattei T."/>
            <person name="Hall N."/>
            <person name="Hirt R.P."/>
            <person name="Embley T.M."/>
        </authorList>
    </citation>
    <scope>NUCLEOTIDE SEQUENCE [LARGE SCALE GENOMIC DNA]</scope>
</reference>
<keyword evidence="2" id="KW-1185">Reference proteome</keyword>
<gene>
    <name evidence="1" type="ORF">THOM_2655</name>
</gene>
<dbReference type="STRING" id="72359.L7JTP0"/>
<evidence type="ECO:0000313" key="2">
    <source>
        <dbReference type="Proteomes" id="UP000011185"/>
    </source>
</evidence>